<proteinExistence type="predicted"/>
<gene>
    <name evidence="1" type="ORF">niasHT_022513</name>
</gene>
<evidence type="ECO:0000313" key="1">
    <source>
        <dbReference type="EMBL" id="KAL3089881.1"/>
    </source>
</evidence>
<dbReference type="AlphaFoldDB" id="A0ABD2JH03"/>
<evidence type="ECO:0000313" key="2">
    <source>
        <dbReference type="Proteomes" id="UP001620626"/>
    </source>
</evidence>
<name>A0ABD2JH03_9BILA</name>
<organism evidence="1 2">
    <name type="scientific">Heterodera trifolii</name>
    <dbReference type="NCBI Taxonomy" id="157864"/>
    <lineage>
        <taxon>Eukaryota</taxon>
        <taxon>Metazoa</taxon>
        <taxon>Ecdysozoa</taxon>
        <taxon>Nematoda</taxon>
        <taxon>Chromadorea</taxon>
        <taxon>Rhabditida</taxon>
        <taxon>Tylenchina</taxon>
        <taxon>Tylenchomorpha</taxon>
        <taxon>Tylenchoidea</taxon>
        <taxon>Heteroderidae</taxon>
        <taxon>Heteroderinae</taxon>
        <taxon>Heterodera</taxon>
    </lineage>
</organism>
<sequence>MGGEVWVTDPVAFLKLGQIATIRLVRLVTTRTPMLVFPIAAVAILGLRMKQTVAGADASSCANPTSWSRIIDLLRQRRLFP</sequence>
<accession>A0ABD2JH03</accession>
<comment type="caution">
    <text evidence="1">The sequence shown here is derived from an EMBL/GenBank/DDBJ whole genome shotgun (WGS) entry which is preliminary data.</text>
</comment>
<keyword evidence="2" id="KW-1185">Reference proteome</keyword>
<protein>
    <submittedName>
        <fullName evidence="1">Uncharacterized protein</fullName>
    </submittedName>
</protein>
<dbReference type="EMBL" id="JBICBT010000971">
    <property type="protein sequence ID" value="KAL3089881.1"/>
    <property type="molecule type" value="Genomic_DNA"/>
</dbReference>
<dbReference type="Proteomes" id="UP001620626">
    <property type="component" value="Unassembled WGS sequence"/>
</dbReference>
<reference evidence="1 2" key="1">
    <citation type="submission" date="2024-10" db="EMBL/GenBank/DDBJ databases">
        <authorList>
            <person name="Kim D."/>
        </authorList>
    </citation>
    <scope>NUCLEOTIDE SEQUENCE [LARGE SCALE GENOMIC DNA]</scope>
    <source>
        <strain evidence="1">BH-2024</strain>
    </source>
</reference>